<evidence type="ECO:0000313" key="9">
    <source>
        <dbReference type="EMBL" id="KAK7285042.1"/>
    </source>
</evidence>
<feature type="transmembrane region" description="Helical" evidence="7">
    <location>
        <begin position="264"/>
        <end position="286"/>
    </location>
</feature>
<comment type="similarity">
    <text evidence="6">Belongs to the major facilitator superfamily. Sodium/anion cotransporter (TC 2.A.1.14) family.</text>
</comment>
<dbReference type="InterPro" id="IPR036259">
    <property type="entry name" value="MFS_trans_sf"/>
</dbReference>
<comment type="subcellular location">
    <subcellularLocation>
        <location evidence="1">Endomembrane system</location>
        <topology evidence="1">Multi-pass membrane protein</topology>
    </subcellularLocation>
</comment>
<name>A0AAN9IRP3_CLITE</name>
<dbReference type="FunFam" id="1.20.1250.20:FF:000199">
    <property type="entry name" value="Probable anion transporter 7"/>
    <property type="match status" value="1"/>
</dbReference>
<feature type="transmembrane region" description="Helical" evidence="7">
    <location>
        <begin position="76"/>
        <end position="93"/>
    </location>
</feature>
<dbReference type="GO" id="GO:0005315">
    <property type="term" value="F:phosphate transmembrane transporter activity"/>
    <property type="evidence" value="ECO:0007669"/>
    <property type="project" value="UniProtKB-ARBA"/>
</dbReference>
<evidence type="ECO:0000256" key="1">
    <source>
        <dbReference type="ARBA" id="ARBA00004127"/>
    </source>
</evidence>
<protein>
    <recommendedName>
        <fullName evidence="8">Major facilitator superfamily (MFS) profile domain-containing protein</fullName>
    </recommendedName>
</protein>
<reference evidence="9 10" key="1">
    <citation type="submission" date="2024-01" db="EMBL/GenBank/DDBJ databases">
        <title>The genomes of 5 underutilized Papilionoideae crops provide insights into root nodulation and disease resistance.</title>
        <authorList>
            <person name="Yuan L."/>
        </authorList>
    </citation>
    <scope>NUCLEOTIDE SEQUENCE [LARGE SCALE GENOMIC DNA]</scope>
    <source>
        <strain evidence="9">LY-2023</strain>
        <tissue evidence="9">Leaf</tissue>
    </source>
</reference>
<dbReference type="InterPro" id="IPR020846">
    <property type="entry name" value="MFS_dom"/>
</dbReference>
<feature type="transmembrane region" description="Helical" evidence="7">
    <location>
        <begin position="136"/>
        <end position="158"/>
    </location>
</feature>
<evidence type="ECO:0000256" key="5">
    <source>
        <dbReference type="ARBA" id="ARBA00023136"/>
    </source>
</evidence>
<feature type="transmembrane region" description="Helical" evidence="7">
    <location>
        <begin position="223"/>
        <end position="244"/>
    </location>
</feature>
<dbReference type="InterPro" id="IPR050382">
    <property type="entry name" value="MFS_Na/Anion_cotransporter"/>
</dbReference>
<dbReference type="SUPFAM" id="SSF103473">
    <property type="entry name" value="MFS general substrate transporter"/>
    <property type="match status" value="1"/>
</dbReference>
<dbReference type="InterPro" id="IPR011701">
    <property type="entry name" value="MFS"/>
</dbReference>
<feature type="transmembrane region" description="Helical" evidence="7">
    <location>
        <begin position="298"/>
        <end position="316"/>
    </location>
</feature>
<dbReference type="CDD" id="cd17380">
    <property type="entry name" value="MFS_SLC17A9_like"/>
    <property type="match status" value="1"/>
</dbReference>
<comment type="caution">
    <text evidence="9">The sequence shown here is derived from an EMBL/GenBank/DDBJ whole genome shotgun (WGS) entry which is preliminary data.</text>
</comment>
<evidence type="ECO:0000256" key="7">
    <source>
        <dbReference type="SAM" id="Phobius"/>
    </source>
</evidence>
<dbReference type="GO" id="GO:0012505">
    <property type="term" value="C:endomembrane system"/>
    <property type="evidence" value="ECO:0007669"/>
    <property type="project" value="UniProtKB-SubCell"/>
</dbReference>
<keyword evidence="4 7" id="KW-1133">Transmembrane helix</keyword>
<dbReference type="Gene3D" id="1.20.1250.20">
    <property type="entry name" value="MFS general substrate transporter like domains"/>
    <property type="match status" value="2"/>
</dbReference>
<feature type="transmembrane region" description="Helical" evidence="7">
    <location>
        <begin position="353"/>
        <end position="374"/>
    </location>
</feature>
<dbReference type="InterPro" id="IPR044777">
    <property type="entry name" value="SLC17A9-like"/>
</dbReference>
<keyword evidence="2 7" id="KW-0812">Transmembrane</keyword>
<dbReference type="FunFam" id="1.20.1250.20:FF:000220">
    <property type="entry name" value="Probable anion transporter 7"/>
    <property type="match status" value="1"/>
</dbReference>
<dbReference type="PANTHER" id="PTHR11662:SF282">
    <property type="entry name" value="ANION TRANSPORTER 5-RELATED"/>
    <property type="match status" value="1"/>
</dbReference>
<keyword evidence="5 7" id="KW-0472">Membrane</keyword>
<dbReference type="PROSITE" id="PS50850">
    <property type="entry name" value="MFS"/>
    <property type="match status" value="1"/>
</dbReference>
<organism evidence="9 10">
    <name type="scientific">Clitoria ternatea</name>
    <name type="common">Butterfly pea</name>
    <dbReference type="NCBI Taxonomy" id="43366"/>
    <lineage>
        <taxon>Eukaryota</taxon>
        <taxon>Viridiplantae</taxon>
        <taxon>Streptophyta</taxon>
        <taxon>Embryophyta</taxon>
        <taxon>Tracheophyta</taxon>
        <taxon>Spermatophyta</taxon>
        <taxon>Magnoliopsida</taxon>
        <taxon>eudicotyledons</taxon>
        <taxon>Gunneridae</taxon>
        <taxon>Pentapetalae</taxon>
        <taxon>rosids</taxon>
        <taxon>fabids</taxon>
        <taxon>Fabales</taxon>
        <taxon>Fabaceae</taxon>
        <taxon>Papilionoideae</taxon>
        <taxon>50 kb inversion clade</taxon>
        <taxon>NPAAA clade</taxon>
        <taxon>indigoferoid/millettioid clade</taxon>
        <taxon>Phaseoleae</taxon>
        <taxon>Clitoria</taxon>
    </lineage>
</organism>
<accession>A0AAN9IRP3</accession>
<feature type="transmembrane region" description="Helical" evidence="7">
    <location>
        <begin position="322"/>
        <end position="341"/>
    </location>
</feature>
<dbReference type="PANTHER" id="PTHR11662">
    <property type="entry name" value="SOLUTE CARRIER FAMILY 17"/>
    <property type="match status" value="1"/>
</dbReference>
<sequence length="424" mass="46260">MMKVALRYLIVILTFICTSVCYIERVGFSIAYTVAADAAGLNQSTKGSILSTFYYGYACSQVPGGWAAQKIGGRRVLLLSFILWSLTSALLPLDPNRLFLLVTARLLVGVAQGFIFPSIHTVLAQWVPPHERSRSVSLTTSGMYLGAALGMLLLPSLVKFRGPQSVFLAEAALGALWSLLWFKYASDPKESLSSLLPVNKKLDKKLVSTPEIPWLKILTSFPVWAIVVNNFTFHYALYVLMNWLPTYFELGLQLSLQDMGSSKMMPYLNMFLFSNIGGVVADYLITRRILSVTKTRKFLNTVGFLVASLALIVIPSFRTSGGAVFCSSVALGFLALGRAGFAVNHMDVAPRYAGIVMGVSNTAGTLAGIVGVDLTGKLLEAAKASDSDLSSPESWRSVFHIPGFLCIFSSFIFLLFSTGERIFD</sequence>
<dbReference type="AlphaFoldDB" id="A0AAN9IRP3"/>
<feature type="domain" description="Major facilitator superfamily (MFS) profile" evidence="8">
    <location>
        <begin position="1"/>
        <end position="421"/>
    </location>
</feature>
<proteinExistence type="inferred from homology"/>
<evidence type="ECO:0000256" key="2">
    <source>
        <dbReference type="ARBA" id="ARBA00022692"/>
    </source>
</evidence>
<feature type="transmembrane region" description="Helical" evidence="7">
    <location>
        <begin position="99"/>
        <end position="124"/>
    </location>
</feature>
<gene>
    <name evidence="9" type="ORF">RJT34_19799</name>
</gene>
<evidence type="ECO:0000313" key="10">
    <source>
        <dbReference type="Proteomes" id="UP001359559"/>
    </source>
</evidence>
<dbReference type="Pfam" id="PF07690">
    <property type="entry name" value="MFS_1"/>
    <property type="match status" value="1"/>
</dbReference>
<keyword evidence="10" id="KW-1185">Reference proteome</keyword>
<feature type="transmembrane region" description="Helical" evidence="7">
    <location>
        <begin position="6"/>
        <end position="23"/>
    </location>
</feature>
<feature type="transmembrane region" description="Helical" evidence="7">
    <location>
        <begin position="394"/>
        <end position="416"/>
    </location>
</feature>
<evidence type="ECO:0000256" key="6">
    <source>
        <dbReference type="ARBA" id="ARBA00024362"/>
    </source>
</evidence>
<dbReference type="Proteomes" id="UP001359559">
    <property type="component" value="Unassembled WGS sequence"/>
</dbReference>
<keyword evidence="3" id="KW-0732">Signal</keyword>
<evidence type="ECO:0000256" key="4">
    <source>
        <dbReference type="ARBA" id="ARBA00022989"/>
    </source>
</evidence>
<evidence type="ECO:0000256" key="3">
    <source>
        <dbReference type="ARBA" id="ARBA00022729"/>
    </source>
</evidence>
<evidence type="ECO:0000259" key="8">
    <source>
        <dbReference type="PROSITE" id="PS50850"/>
    </source>
</evidence>
<dbReference type="EMBL" id="JAYKXN010000005">
    <property type="protein sequence ID" value="KAK7285042.1"/>
    <property type="molecule type" value="Genomic_DNA"/>
</dbReference>